<reference evidence="1" key="2">
    <citation type="journal article" date="2015" name="Fish Shellfish Immunol.">
        <title>Early steps in the European eel (Anguilla anguilla)-Vibrio vulnificus interaction in the gills: Role of the RtxA13 toxin.</title>
        <authorList>
            <person name="Callol A."/>
            <person name="Pajuelo D."/>
            <person name="Ebbesson L."/>
            <person name="Teles M."/>
            <person name="MacKenzie S."/>
            <person name="Amaro C."/>
        </authorList>
    </citation>
    <scope>NUCLEOTIDE SEQUENCE</scope>
</reference>
<dbReference type="AlphaFoldDB" id="A0A0E9XBY7"/>
<protein>
    <submittedName>
        <fullName evidence="1">Uncharacterized protein</fullName>
    </submittedName>
</protein>
<reference evidence="1" key="1">
    <citation type="submission" date="2014-11" db="EMBL/GenBank/DDBJ databases">
        <authorList>
            <person name="Amaro Gonzalez C."/>
        </authorList>
    </citation>
    <scope>NUCLEOTIDE SEQUENCE</scope>
</reference>
<name>A0A0E9XBY7_ANGAN</name>
<organism evidence="1">
    <name type="scientific">Anguilla anguilla</name>
    <name type="common">European freshwater eel</name>
    <name type="synonym">Muraena anguilla</name>
    <dbReference type="NCBI Taxonomy" id="7936"/>
    <lineage>
        <taxon>Eukaryota</taxon>
        <taxon>Metazoa</taxon>
        <taxon>Chordata</taxon>
        <taxon>Craniata</taxon>
        <taxon>Vertebrata</taxon>
        <taxon>Euteleostomi</taxon>
        <taxon>Actinopterygii</taxon>
        <taxon>Neopterygii</taxon>
        <taxon>Teleostei</taxon>
        <taxon>Anguilliformes</taxon>
        <taxon>Anguillidae</taxon>
        <taxon>Anguilla</taxon>
    </lineage>
</organism>
<sequence>MQHFYDIFKACRVLSNLNVLVF</sequence>
<proteinExistence type="predicted"/>
<dbReference type="EMBL" id="GBXM01008340">
    <property type="protein sequence ID" value="JAI00238.1"/>
    <property type="molecule type" value="Transcribed_RNA"/>
</dbReference>
<accession>A0A0E9XBY7</accession>
<evidence type="ECO:0000313" key="1">
    <source>
        <dbReference type="EMBL" id="JAI00238.1"/>
    </source>
</evidence>